<comment type="caution">
    <text evidence="3">The sequence shown here is derived from an EMBL/GenBank/DDBJ whole genome shotgun (WGS) entry which is preliminary data.</text>
</comment>
<dbReference type="GO" id="GO:0005975">
    <property type="term" value="P:carbohydrate metabolic process"/>
    <property type="evidence" value="ECO:0007669"/>
    <property type="project" value="TreeGrafter"/>
</dbReference>
<dbReference type="GO" id="GO:0046912">
    <property type="term" value="F:acyltransferase activity, acyl groups converted into alkyl on transfer"/>
    <property type="evidence" value="ECO:0007669"/>
    <property type="project" value="InterPro"/>
</dbReference>
<keyword evidence="2" id="KW-0808">Transferase</keyword>
<feature type="non-terminal residue" evidence="3">
    <location>
        <position position="1"/>
    </location>
</feature>
<organism evidence="3">
    <name type="scientific">marine sediment metagenome</name>
    <dbReference type="NCBI Taxonomy" id="412755"/>
    <lineage>
        <taxon>unclassified sequences</taxon>
        <taxon>metagenomes</taxon>
        <taxon>ecological metagenomes</taxon>
    </lineage>
</organism>
<dbReference type="PRINTS" id="PR00143">
    <property type="entry name" value="CITRTSNTHASE"/>
</dbReference>
<name>X1DMY2_9ZZZZ</name>
<evidence type="ECO:0000256" key="2">
    <source>
        <dbReference type="ARBA" id="ARBA00022679"/>
    </source>
</evidence>
<evidence type="ECO:0000313" key="3">
    <source>
        <dbReference type="EMBL" id="GAH06359.1"/>
    </source>
</evidence>
<dbReference type="AlphaFoldDB" id="X1DMY2"/>
<dbReference type="Gene3D" id="1.10.580.10">
    <property type="entry name" value="Citrate Synthase, domain 1"/>
    <property type="match status" value="1"/>
</dbReference>
<proteinExistence type="inferred from homology"/>
<dbReference type="InterPro" id="IPR036969">
    <property type="entry name" value="Citrate_synthase_sf"/>
</dbReference>
<dbReference type="SUPFAM" id="SSF48256">
    <property type="entry name" value="Citrate synthase"/>
    <property type="match status" value="1"/>
</dbReference>
<dbReference type="Pfam" id="PF00285">
    <property type="entry name" value="Citrate_synt"/>
    <property type="match status" value="1"/>
</dbReference>
<evidence type="ECO:0008006" key="4">
    <source>
        <dbReference type="Google" id="ProtNLM"/>
    </source>
</evidence>
<reference evidence="3" key="1">
    <citation type="journal article" date="2014" name="Front. Microbiol.">
        <title>High frequency of phylogenetically diverse reductive dehalogenase-homologous genes in deep subseafloor sedimentary metagenomes.</title>
        <authorList>
            <person name="Kawai M."/>
            <person name="Futagami T."/>
            <person name="Toyoda A."/>
            <person name="Takaki Y."/>
            <person name="Nishi S."/>
            <person name="Hori S."/>
            <person name="Arai W."/>
            <person name="Tsubouchi T."/>
            <person name="Morono Y."/>
            <person name="Uchiyama I."/>
            <person name="Ito T."/>
            <person name="Fujiyama A."/>
            <person name="Inagaki F."/>
            <person name="Takami H."/>
        </authorList>
    </citation>
    <scope>NUCLEOTIDE SEQUENCE</scope>
    <source>
        <strain evidence="3">Expedition CK06-06</strain>
    </source>
</reference>
<sequence>ELTKFCDELSTQRDLPDKIVNVLHQLPSFTHPSVIYRTAISCLGTLDPQLKVISPDENLRKAKDLIAKTPTIIAYHQNIRNHSPITRPRDDLSHAANMLWMLNGIEPESIAVKALDLALVLHAEHTLNASTFAARISASTLSDMYACVVAATGTLF</sequence>
<accession>X1DMY2</accession>
<dbReference type="InterPro" id="IPR016142">
    <property type="entry name" value="Citrate_synth-like_lrg_a-sub"/>
</dbReference>
<feature type="non-terminal residue" evidence="3">
    <location>
        <position position="156"/>
    </location>
</feature>
<dbReference type="PANTHER" id="PTHR11739">
    <property type="entry name" value="CITRATE SYNTHASE"/>
    <property type="match status" value="1"/>
</dbReference>
<dbReference type="GO" id="GO:0005829">
    <property type="term" value="C:cytosol"/>
    <property type="evidence" value="ECO:0007669"/>
    <property type="project" value="TreeGrafter"/>
</dbReference>
<evidence type="ECO:0000256" key="1">
    <source>
        <dbReference type="ARBA" id="ARBA00010566"/>
    </source>
</evidence>
<gene>
    <name evidence="3" type="ORF">S01H4_62439</name>
</gene>
<dbReference type="GO" id="GO:0006099">
    <property type="term" value="P:tricarboxylic acid cycle"/>
    <property type="evidence" value="ECO:0007669"/>
    <property type="project" value="TreeGrafter"/>
</dbReference>
<dbReference type="PANTHER" id="PTHR11739:SF4">
    <property type="entry name" value="CITRATE SYNTHASE, PEROXISOMAL"/>
    <property type="match status" value="1"/>
</dbReference>
<dbReference type="EMBL" id="BART01037269">
    <property type="protein sequence ID" value="GAH06359.1"/>
    <property type="molecule type" value="Genomic_DNA"/>
</dbReference>
<protein>
    <recommendedName>
        <fullName evidence="4">Citrate synthase</fullName>
    </recommendedName>
</protein>
<comment type="similarity">
    <text evidence="1">Belongs to the citrate synthase family.</text>
</comment>
<dbReference type="InterPro" id="IPR002020">
    <property type="entry name" value="Citrate_synthase"/>
</dbReference>